<dbReference type="AlphaFoldDB" id="A0AAW2BTZ8"/>
<name>A0AAW2BTZ8_9ROSI</name>
<evidence type="ECO:0000313" key="1">
    <source>
        <dbReference type="EMBL" id="KAK9988732.1"/>
    </source>
</evidence>
<dbReference type="Proteomes" id="UP001459277">
    <property type="component" value="Unassembled WGS sequence"/>
</dbReference>
<keyword evidence="2" id="KW-1185">Reference proteome</keyword>
<gene>
    <name evidence="1" type="ORF">SO802_028971</name>
</gene>
<organism evidence="1 2">
    <name type="scientific">Lithocarpus litseifolius</name>
    <dbReference type="NCBI Taxonomy" id="425828"/>
    <lineage>
        <taxon>Eukaryota</taxon>
        <taxon>Viridiplantae</taxon>
        <taxon>Streptophyta</taxon>
        <taxon>Embryophyta</taxon>
        <taxon>Tracheophyta</taxon>
        <taxon>Spermatophyta</taxon>
        <taxon>Magnoliopsida</taxon>
        <taxon>eudicotyledons</taxon>
        <taxon>Gunneridae</taxon>
        <taxon>Pentapetalae</taxon>
        <taxon>rosids</taxon>
        <taxon>fabids</taxon>
        <taxon>Fagales</taxon>
        <taxon>Fagaceae</taxon>
        <taxon>Lithocarpus</taxon>
    </lineage>
</organism>
<protein>
    <submittedName>
        <fullName evidence="1">Uncharacterized protein</fullName>
    </submittedName>
</protein>
<sequence>MGGRLTRLKEFRLKKSSHAEVSDDEEEVKEWDEKDKVKYERNKQFKKLIVETMAMSENMEKMQLAFCKTQGMDDYLYNMGGMSSKAPIPLPPKFKIFDEEKFDGTRDPKQHVGKDGKVYPGWEMFFNEKITFKEKPTVVIKEIQEKVDWVNYMDAEAMKTIMKTSGDKFAITNEKPNSYCEAH</sequence>
<dbReference type="EMBL" id="JAZDWU010000010">
    <property type="protein sequence ID" value="KAK9988732.1"/>
    <property type="molecule type" value="Genomic_DNA"/>
</dbReference>
<reference evidence="1 2" key="1">
    <citation type="submission" date="2024-01" db="EMBL/GenBank/DDBJ databases">
        <title>A telomere-to-telomere, gap-free genome of sweet tea (Lithocarpus litseifolius).</title>
        <authorList>
            <person name="Zhou J."/>
        </authorList>
    </citation>
    <scope>NUCLEOTIDE SEQUENCE [LARGE SCALE GENOMIC DNA]</scope>
    <source>
        <strain evidence="1">Zhou-2022a</strain>
        <tissue evidence="1">Leaf</tissue>
    </source>
</reference>
<proteinExistence type="predicted"/>
<comment type="caution">
    <text evidence="1">The sequence shown here is derived from an EMBL/GenBank/DDBJ whole genome shotgun (WGS) entry which is preliminary data.</text>
</comment>
<accession>A0AAW2BTZ8</accession>
<evidence type="ECO:0000313" key="2">
    <source>
        <dbReference type="Proteomes" id="UP001459277"/>
    </source>
</evidence>